<feature type="compositionally biased region" description="Basic and acidic residues" evidence="1">
    <location>
        <begin position="75"/>
        <end position="86"/>
    </location>
</feature>
<evidence type="ECO:0000313" key="2">
    <source>
        <dbReference type="EMBL" id="EFA22249.1"/>
    </source>
</evidence>
<comment type="caution">
    <text evidence="2">The sequence shown here is derived from an EMBL/GenBank/DDBJ whole genome shotgun (WGS) entry which is preliminary data.</text>
</comment>
<proteinExistence type="predicted"/>
<gene>
    <name evidence="2" type="ORF">BIFGAL_04007</name>
</gene>
<dbReference type="STRING" id="561180.BIFGAL_04007"/>
<name>D1NVW3_9BIFI</name>
<sequence length="113" mass="12627">MRLGLLECLFGALRRGPLERWVDEEVALEAERRAGPFERVPAVLRAVRAELELALELAVRVCEAIGSKVAAMPENRVHSRYQREDPADNPPRCSLPTPSFLHSQVSAKSVRNP</sequence>
<reference evidence="2 3" key="1">
    <citation type="submission" date="2009-11" db="EMBL/GenBank/DDBJ databases">
        <authorList>
            <person name="Weinstock G."/>
            <person name="Sodergren E."/>
            <person name="Clifton S."/>
            <person name="Fulton L."/>
            <person name="Fulton B."/>
            <person name="Courtney L."/>
            <person name="Fronick C."/>
            <person name="Harrison M."/>
            <person name="Strong C."/>
            <person name="Farmer C."/>
            <person name="Delahaunty K."/>
            <person name="Markovic C."/>
            <person name="Hall O."/>
            <person name="Minx P."/>
            <person name="Tomlinson C."/>
            <person name="Mitreva M."/>
            <person name="Nelson J."/>
            <person name="Hou S."/>
            <person name="Wollam A."/>
            <person name="Pepin K.H."/>
            <person name="Johnson M."/>
            <person name="Bhonagiri V."/>
            <person name="Nash W.E."/>
            <person name="Warren W."/>
            <person name="Chinwalla A."/>
            <person name="Mardis E.R."/>
            <person name="Wilson R.K."/>
        </authorList>
    </citation>
    <scope>NUCLEOTIDE SEQUENCE [LARGE SCALE GENOMIC DNA]</scope>
    <source>
        <strain evidence="2 3">DSM 20093</strain>
    </source>
</reference>
<organism evidence="2 3">
    <name type="scientific">Bifidobacterium gallicum DSM 20093 = LMG 11596</name>
    <dbReference type="NCBI Taxonomy" id="561180"/>
    <lineage>
        <taxon>Bacteria</taxon>
        <taxon>Bacillati</taxon>
        <taxon>Actinomycetota</taxon>
        <taxon>Actinomycetes</taxon>
        <taxon>Bifidobacteriales</taxon>
        <taxon>Bifidobacteriaceae</taxon>
        <taxon>Bifidobacterium</taxon>
    </lineage>
</organism>
<protein>
    <submittedName>
        <fullName evidence="2">Uncharacterized protein</fullName>
    </submittedName>
</protein>
<evidence type="ECO:0000256" key="1">
    <source>
        <dbReference type="SAM" id="MobiDB-lite"/>
    </source>
</evidence>
<dbReference type="Proteomes" id="UP000003656">
    <property type="component" value="Unassembled WGS sequence"/>
</dbReference>
<accession>D1NVW3</accession>
<feature type="compositionally biased region" description="Polar residues" evidence="1">
    <location>
        <begin position="96"/>
        <end position="113"/>
    </location>
</feature>
<evidence type="ECO:0000313" key="3">
    <source>
        <dbReference type="Proteomes" id="UP000003656"/>
    </source>
</evidence>
<feature type="region of interest" description="Disordered" evidence="1">
    <location>
        <begin position="75"/>
        <end position="113"/>
    </location>
</feature>
<dbReference type="AlphaFoldDB" id="D1NVW3"/>
<dbReference type="EMBL" id="ABXB03000004">
    <property type="protein sequence ID" value="EFA22249.1"/>
    <property type="molecule type" value="Genomic_DNA"/>
</dbReference>